<protein>
    <submittedName>
        <fullName evidence="1">Uncharacterized protein</fullName>
    </submittedName>
</protein>
<dbReference type="InterPro" id="IPR000758">
    <property type="entry name" value="Enterovir_OMP"/>
</dbReference>
<dbReference type="Proteomes" id="UP000383971">
    <property type="component" value="Unassembled WGS sequence"/>
</dbReference>
<gene>
    <name evidence="1" type="ORF">PCO31111_02727</name>
</gene>
<dbReference type="RefSeq" id="WP_150585362.1">
    <property type="nucleotide sequence ID" value="NZ_CABPSE010000008.1"/>
</dbReference>
<sequence>MRRTIIATGLPRKSGRISRCSIGASAWYFESRGYLQARANDGQSPASVNTVTYSLGAADGAQNVVAGLRTKSAAYRVSDHWIGRISWHRVVTGYDRDSDIFLAGVGYKF</sequence>
<proteinExistence type="predicted"/>
<dbReference type="EMBL" id="CABPSE010000008">
    <property type="protein sequence ID" value="VVE12351.1"/>
    <property type="molecule type" value="Genomic_DNA"/>
</dbReference>
<organism evidence="1 2">
    <name type="scientific">Pandoraea communis</name>
    <dbReference type="NCBI Taxonomy" id="2508297"/>
    <lineage>
        <taxon>Bacteria</taxon>
        <taxon>Pseudomonadati</taxon>
        <taxon>Pseudomonadota</taxon>
        <taxon>Betaproteobacteria</taxon>
        <taxon>Burkholderiales</taxon>
        <taxon>Burkholderiaceae</taxon>
        <taxon>Pandoraea</taxon>
    </lineage>
</organism>
<reference evidence="1 2" key="1">
    <citation type="submission" date="2019-08" db="EMBL/GenBank/DDBJ databases">
        <authorList>
            <person name="Peeters C."/>
        </authorList>
    </citation>
    <scope>NUCLEOTIDE SEQUENCE [LARGE SCALE GENOMIC DNA]</scope>
    <source>
        <strain evidence="1 2">LMG 31111</strain>
    </source>
</reference>
<keyword evidence="2" id="KW-1185">Reference proteome</keyword>
<evidence type="ECO:0000313" key="1">
    <source>
        <dbReference type="EMBL" id="VVE12351.1"/>
    </source>
</evidence>
<name>A0A5E4VJG2_9BURK</name>
<evidence type="ECO:0000313" key="2">
    <source>
        <dbReference type="Proteomes" id="UP000383971"/>
    </source>
</evidence>
<accession>A0A5E4VJG2</accession>
<dbReference type="GO" id="GO:0044384">
    <property type="term" value="C:host outer membrane"/>
    <property type="evidence" value="ECO:0007669"/>
    <property type="project" value="InterPro"/>
</dbReference>
<dbReference type="AlphaFoldDB" id="A0A5E4VJG2"/>
<dbReference type="PROSITE" id="PS00695">
    <property type="entry name" value="ENT_VIR_OMP_2"/>
    <property type="match status" value="1"/>
</dbReference>